<dbReference type="Proteomes" id="UP000321617">
    <property type="component" value="Unassembled WGS sequence"/>
</dbReference>
<feature type="domain" description="Phage shock protein PspC N-terminal" evidence="7">
    <location>
        <begin position="4"/>
        <end position="60"/>
    </location>
</feature>
<dbReference type="EMBL" id="VLLL01000005">
    <property type="protein sequence ID" value="TWJ15950.1"/>
    <property type="molecule type" value="Genomic_DNA"/>
</dbReference>
<feature type="transmembrane region" description="Helical" evidence="6">
    <location>
        <begin position="34"/>
        <end position="57"/>
    </location>
</feature>
<keyword evidence="2" id="KW-1003">Cell membrane</keyword>
<evidence type="ECO:0000313" key="8">
    <source>
        <dbReference type="EMBL" id="TWJ15950.1"/>
    </source>
</evidence>
<dbReference type="AlphaFoldDB" id="A0A562VDK2"/>
<sequence length="69" mass="7657">MTGRLSRPRDGRMIAGVCAGLARRFGVSNTTMRLIFVLSCLLPGPQVLIYLALWVLVPNEREPVRAYSP</sequence>
<dbReference type="RefSeq" id="WP_147135504.1">
    <property type="nucleotide sequence ID" value="NZ_BAABIJ010000001.1"/>
</dbReference>
<evidence type="ECO:0000256" key="2">
    <source>
        <dbReference type="ARBA" id="ARBA00022475"/>
    </source>
</evidence>
<evidence type="ECO:0000313" key="9">
    <source>
        <dbReference type="Proteomes" id="UP000321617"/>
    </source>
</evidence>
<organism evidence="8 9">
    <name type="scientific">Stackebrandtia albiflava</name>
    <dbReference type="NCBI Taxonomy" id="406432"/>
    <lineage>
        <taxon>Bacteria</taxon>
        <taxon>Bacillati</taxon>
        <taxon>Actinomycetota</taxon>
        <taxon>Actinomycetes</taxon>
        <taxon>Glycomycetales</taxon>
        <taxon>Glycomycetaceae</taxon>
        <taxon>Stackebrandtia</taxon>
    </lineage>
</organism>
<evidence type="ECO:0000259" key="7">
    <source>
        <dbReference type="Pfam" id="PF04024"/>
    </source>
</evidence>
<dbReference type="GO" id="GO:0005886">
    <property type="term" value="C:plasma membrane"/>
    <property type="evidence" value="ECO:0007669"/>
    <property type="project" value="UniProtKB-SubCell"/>
</dbReference>
<comment type="caution">
    <text evidence="8">The sequence shown here is derived from an EMBL/GenBank/DDBJ whole genome shotgun (WGS) entry which is preliminary data.</text>
</comment>
<keyword evidence="9" id="KW-1185">Reference proteome</keyword>
<gene>
    <name evidence="8" type="ORF">LX16_1670</name>
</gene>
<keyword evidence="3 6" id="KW-0812">Transmembrane</keyword>
<dbReference type="PANTHER" id="PTHR33885">
    <property type="entry name" value="PHAGE SHOCK PROTEIN C"/>
    <property type="match status" value="1"/>
</dbReference>
<evidence type="ECO:0000256" key="3">
    <source>
        <dbReference type="ARBA" id="ARBA00022692"/>
    </source>
</evidence>
<reference evidence="8 9" key="1">
    <citation type="journal article" date="2013" name="Stand. Genomic Sci.">
        <title>Genomic Encyclopedia of Type Strains, Phase I: The one thousand microbial genomes (KMG-I) project.</title>
        <authorList>
            <person name="Kyrpides N.C."/>
            <person name="Woyke T."/>
            <person name="Eisen J.A."/>
            <person name="Garrity G."/>
            <person name="Lilburn T.G."/>
            <person name="Beck B.J."/>
            <person name="Whitman W.B."/>
            <person name="Hugenholtz P."/>
            <person name="Klenk H.P."/>
        </authorList>
    </citation>
    <scope>NUCLEOTIDE SEQUENCE [LARGE SCALE GENOMIC DNA]</scope>
    <source>
        <strain evidence="8 9">DSM 45044</strain>
    </source>
</reference>
<dbReference type="Pfam" id="PF04024">
    <property type="entry name" value="PspC"/>
    <property type="match status" value="1"/>
</dbReference>
<dbReference type="OrthoDB" id="7359894at2"/>
<dbReference type="PANTHER" id="PTHR33885:SF3">
    <property type="entry name" value="PHAGE SHOCK PROTEIN C"/>
    <property type="match status" value="1"/>
</dbReference>
<evidence type="ECO:0000256" key="1">
    <source>
        <dbReference type="ARBA" id="ARBA00004162"/>
    </source>
</evidence>
<keyword evidence="5 6" id="KW-0472">Membrane</keyword>
<evidence type="ECO:0000256" key="5">
    <source>
        <dbReference type="ARBA" id="ARBA00023136"/>
    </source>
</evidence>
<protein>
    <submittedName>
        <fullName evidence="8">Phage shock protein C (PspC) family protein</fullName>
    </submittedName>
</protein>
<proteinExistence type="predicted"/>
<name>A0A562VDK2_9ACTN</name>
<comment type="subcellular location">
    <subcellularLocation>
        <location evidence="1">Cell membrane</location>
        <topology evidence="1">Single-pass membrane protein</topology>
    </subcellularLocation>
</comment>
<keyword evidence="4 6" id="KW-1133">Transmembrane helix</keyword>
<evidence type="ECO:0000256" key="6">
    <source>
        <dbReference type="SAM" id="Phobius"/>
    </source>
</evidence>
<dbReference type="InterPro" id="IPR052027">
    <property type="entry name" value="PspC"/>
</dbReference>
<evidence type="ECO:0000256" key="4">
    <source>
        <dbReference type="ARBA" id="ARBA00022989"/>
    </source>
</evidence>
<dbReference type="InterPro" id="IPR007168">
    <property type="entry name" value="Phageshock_PspC_N"/>
</dbReference>
<accession>A0A562VDK2</accession>